<keyword evidence="2" id="KW-0067">ATP-binding</keyword>
<feature type="domain" description="CobQ/CobB/MinD/ParA nucleotide binding" evidence="5">
    <location>
        <begin position="389"/>
        <end position="431"/>
    </location>
</feature>
<dbReference type="EMBL" id="NQWI01000042">
    <property type="protein sequence ID" value="PDW03062.1"/>
    <property type="molecule type" value="Genomic_DNA"/>
</dbReference>
<dbReference type="Gene3D" id="3.40.50.300">
    <property type="entry name" value="P-loop containing nucleotide triphosphate hydrolases"/>
    <property type="match status" value="1"/>
</dbReference>
<dbReference type="GO" id="GO:0004713">
    <property type="term" value="F:protein tyrosine kinase activity"/>
    <property type="evidence" value="ECO:0007669"/>
    <property type="project" value="TreeGrafter"/>
</dbReference>
<comment type="caution">
    <text evidence="6">The sequence shown here is derived from an EMBL/GenBank/DDBJ whole genome shotgun (WGS) entry which is preliminary data.</text>
</comment>
<evidence type="ECO:0000256" key="2">
    <source>
        <dbReference type="ARBA" id="ARBA00022840"/>
    </source>
</evidence>
<proteinExistence type="predicted"/>
<keyword evidence="4" id="KW-1133">Transmembrane helix</keyword>
<sequence length="491" mass="53091">MGNQGSGGPFKGTTLAEVKRSFKVIATRLVVQASSMVPLTALVGIEQGKQVRAQFGMGQEGGMFSIAEQQTGSEQITPCGGNLQLGEAVHQGHGHRLANQASITLMISQTSGSSANTDYTAILSSERLARTYASLMLTRPILEEVIARLELPTTPEALEKRITTTPMRDTQLITVQVQGHNPAEAAAIANTLVAVFAAHNELRQSERFVATREKLERELDALQQQIDATQVQLEAAQGPAQARERNRLAELLVLYRNSTASLLKSSEDLRMTELQHTNSVHTVEQALIPMHPVRPNIALNTAAALLLGLVVMVIAVLLLEVLNDRITSSEQAAEVLKTNVLAAITEIDGQRPTDRLVTMTSAYAKASEAYQMLRVRLEVARYGHGSKTILVTSGNQGEGKSLTAANLAVVLARAGKRVLLIDTDLRRPTLHTYFGHHNLRGVTTALIREGATPVDFHLHSTKLDNLLLMASGPLPTDPTAILSFTPVYATH</sequence>
<accession>A0A2A6RJ73</accession>
<dbReference type="SUPFAM" id="SSF52540">
    <property type="entry name" value="P-loop containing nucleoside triphosphate hydrolases"/>
    <property type="match status" value="1"/>
</dbReference>
<dbReference type="InterPro" id="IPR050445">
    <property type="entry name" value="Bact_polysacc_biosynth/exp"/>
</dbReference>
<name>A0A2A6RJ73_9CHLR</name>
<evidence type="ECO:0000256" key="3">
    <source>
        <dbReference type="SAM" id="Coils"/>
    </source>
</evidence>
<keyword evidence="4" id="KW-0472">Membrane</keyword>
<reference evidence="7" key="1">
    <citation type="submission" date="2017-08" db="EMBL/GenBank/DDBJ databases">
        <authorList>
            <person name="Grouzdev D.S."/>
            <person name="Gaisin V.A."/>
            <person name="Rysina M.S."/>
            <person name="Gorlenko V.M."/>
        </authorList>
    </citation>
    <scope>NUCLEOTIDE SEQUENCE [LARGE SCALE GENOMIC DNA]</scope>
    <source>
        <strain evidence="7">Kir15-3F</strain>
    </source>
</reference>
<dbReference type="GO" id="GO:0005886">
    <property type="term" value="C:plasma membrane"/>
    <property type="evidence" value="ECO:0007669"/>
    <property type="project" value="TreeGrafter"/>
</dbReference>
<keyword evidence="3" id="KW-0175">Coiled coil</keyword>
<dbReference type="InterPro" id="IPR027417">
    <property type="entry name" value="P-loop_NTPase"/>
</dbReference>
<organism evidence="6 7">
    <name type="scientific">Candidatus Viridilinea mediisalina</name>
    <dbReference type="NCBI Taxonomy" id="2024553"/>
    <lineage>
        <taxon>Bacteria</taxon>
        <taxon>Bacillati</taxon>
        <taxon>Chloroflexota</taxon>
        <taxon>Chloroflexia</taxon>
        <taxon>Chloroflexales</taxon>
        <taxon>Chloroflexineae</taxon>
        <taxon>Oscillochloridaceae</taxon>
        <taxon>Candidatus Viridilinea</taxon>
    </lineage>
</organism>
<dbReference type="Pfam" id="PF01656">
    <property type="entry name" value="CbiA"/>
    <property type="match status" value="1"/>
</dbReference>
<protein>
    <recommendedName>
        <fullName evidence="5">CobQ/CobB/MinD/ParA nucleotide binding domain-containing protein</fullName>
    </recommendedName>
</protein>
<feature type="transmembrane region" description="Helical" evidence="4">
    <location>
        <begin position="297"/>
        <end position="319"/>
    </location>
</feature>
<evidence type="ECO:0000259" key="5">
    <source>
        <dbReference type="Pfam" id="PF01656"/>
    </source>
</evidence>
<dbReference type="AlphaFoldDB" id="A0A2A6RJ73"/>
<evidence type="ECO:0000313" key="6">
    <source>
        <dbReference type="EMBL" id="PDW03062.1"/>
    </source>
</evidence>
<keyword evidence="4" id="KW-0812">Transmembrane</keyword>
<evidence type="ECO:0000256" key="1">
    <source>
        <dbReference type="ARBA" id="ARBA00022741"/>
    </source>
</evidence>
<evidence type="ECO:0000313" key="7">
    <source>
        <dbReference type="Proteomes" id="UP000220527"/>
    </source>
</evidence>
<keyword evidence="7" id="KW-1185">Reference proteome</keyword>
<feature type="coiled-coil region" evidence="3">
    <location>
        <begin position="205"/>
        <end position="232"/>
    </location>
</feature>
<dbReference type="PANTHER" id="PTHR32309">
    <property type="entry name" value="TYROSINE-PROTEIN KINASE"/>
    <property type="match status" value="1"/>
</dbReference>
<dbReference type="PANTHER" id="PTHR32309:SF13">
    <property type="entry name" value="FERRIC ENTEROBACTIN TRANSPORT PROTEIN FEPE"/>
    <property type="match status" value="1"/>
</dbReference>
<dbReference type="Proteomes" id="UP000220527">
    <property type="component" value="Unassembled WGS sequence"/>
</dbReference>
<dbReference type="CDD" id="cd05387">
    <property type="entry name" value="BY-kinase"/>
    <property type="match status" value="1"/>
</dbReference>
<gene>
    <name evidence="6" type="ORF">CJ255_10775</name>
</gene>
<dbReference type="InterPro" id="IPR005702">
    <property type="entry name" value="Wzc-like_C"/>
</dbReference>
<dbReference type="InterPro" id="IPR002586">
    <property type="entry name" value="CobQ/CobB/MinD/ParA_Nub-bd_dom"/>
</dbReference>
<evidence type="ECO:0000256" key="4">
    <source>
        <dbReference type="SAM" id="Phobius"/>
    </source>
</evidence>
<keyword evidence="1" id="KW-0547">Nucleotide-binding</keyword>